<proteinExistence type="predicted"/>
<evidence type="ECO:0000313" key="3">
    <source>
        <dbReference type="Proteomes" id="UP000002669"/>
    </source>
</evidence>
<dbReference type="RefSeq" id="XP_003170876.1">
    <property type="nucleotide sequence ID" value="XM_003170828.1"/>
</dbReference>
<dbReference type="AlphaFoldDB" id="E4V1F3"/>
<dbReference type="VEuPathDB" id="FungiDB:MGYG_06867"/>
<evidence type="ECO:0000256" key="1">
    <source>
        <dbReference type="SAM" id="SignalP"/>
    </source>
</evidence>
<dbReference type="Proteomes" id="UP000002669">
    <property type="component" value="Unassembled WGS sequence"/>
</dbReference>
<dbReference type="HOGENOM" id="CLU_2426587_0_0_1"/>
<organism evidence="3">
    <name type="scientific">Arthroderma gypseum (strain ATCC MYA-4604 / CBS 118893)</name>
    <name type="common">Microsporum gypseum</name>
    <dbReference type="NCBI Taxonomy" id="535722"/>
    <lineage>
        <taxon>Eukaryota</taxon>
        <taxon>Fungi</taxon>
        <taxon>Dikarya</taxon>
        <taxon>Ascomycota</taxon>
        <taxon>Pezizomycotina</taxon>
        <taxon>Eurotiomycetes</taxon>
        <taxon>Eurotiomycetidae</taxon>
        <taxon>Onygenales</taxon>
        <taxon>Arthrodermataceae</taxon>
        <taxon>Nannizzia</taxon>
    </lineage>
</organism>
<sequence length="105" mass="11081">MQITTFVTLALAALASGAALQEKPPADVVTAGQDKAAPNDEHASTFAIKSCKIGANYCGWYLRNDLGWEDPDIAGYGLYKCIEPYKASRIASCVKCVGPVAHCAS</sequence>
<feature type="signal peptide" evidence="1">
    <location>
        <begin position="1"/>
        <end position="19"/>
    </location>
</feature>
<dbReference type="OrthoDB" id="4508658at2759"/>
<protein>
    <submittedName>
        <fullName evidence="2">Uncharacterized protein</fullName>
    </submittedName>
</protein>
<evidence type="ECO:0000313" key="2">
    <source>
        <dbReference type="EMBL" id="EFR03868.1"/>
    </source>
</evidence>
<name>E4V1F3_ARTGP</name>
<dbReference type="InParanoid" id="E4V1F3"/>
<accession>E4V1F3</accession>
<dbReference type="GeneID" id="10026119"/>
<reference evidence="3" key="1">
    <citation type="journal article" date="2012" name="MBio">
        <title>Comparative genome analysis of Trichophyton rubrum and related dermatophytes reveals candidate genes involved in infection.</title>
        <authorList>
            <person name="Martinez D.A."/>
            <person name="Oliver B.G."/>
            <person name="Graeser Y."/>
            <person name="Goldberg J.M."/>
            <person name="Li W."/>
            <person name="Martinez-Rossi N.M."/>
            <person name="Monod M."/>
            <person name="Shelest E."/>
            <person name="Barton R.C."/>
            <person name="Birch E."/>
            <person name="Brakhage A.A."/>
            <person name="Chen Z."/>
            <person name="Gurr S.J."/>
            <person name="Heiman D."/>
            <person name="Heitman J."/>
            <person name="Kosti I."/>
            <person name="Rossi A."/>
            <person name="Saif S."/>
            <person name="Samalova M."/>
            <person name="Saunders C.W."/>
            <person name="Shea T."/>
            <person name="Summerbell R.C."/>
            <person name="Xu J."/>
            <person name="Young S."/>
            <person name="Zeng Q."/>
            <person name="Birren B.W."/>
            <person name="Cuomo C.A."/>
            <person name="White T.C."/>
        </authorList>
    </citation>
    <scope>NUCLEOTIDE SEQUENCE [LARGE SCALE GENOMIC DNA]</scope>
    <source>
        <strain evidence="3">ATCC MYA-4604 / CBS 118893</strain>
    </source>
</reference>
<feature type="chain" id="PRO_5003190690" evidence="1">
    <location>
        <begin position="20"/>
        <end position="105"/>
    </location>
</feature>
<keyword evidence="3" id="KW-1185">Reference proteome</keyword>
<dbReference type="EMBL" id="DS989827">
    <property type="protein sequence ID" value="EFR03868.1"/>
    <property type="molecule type" value="Genomic_DNA"/>
</dbReference>
<gene>
    <name evidence="2" type="ORF">MGYG_06867</name>
</gene>
<keyword evidence="1" id="KW-0732">Signal</keyword>